<keyword evidence="3" id="KW-1185">Reference proteome</keyword>
<evidence type="ECO:0000313" key="3">
    <source>
        <dbReference type="Proteomes" id="UP000565441"/>
    </source>
</evidence>
<dbReference type="AlphaFoldDB" id="A0A8H5GMM5"/>
<gene>
    <name evidence="2" type="ORF">D9615_010494</name>
</gene>
<reference evidence="2 3" key="1">
    <citation type="journal article" date="2020" name="ISME J.">
        <title>Uncovering the hidden diversity of litter-decomposition mechanisms in mushroom-forming fungi.</title>
        <authorList>
            <person name="Floudas D."/>
            <person name="Bentzer J."/>
            <person name="Ahren D."/>
            <person name="Johansson T."/>
            <person name="Persson P."/>
            <person name="Tunlid A."/>
        </authorList>
    </citation>
    <scope>NUCLEOTIDE SEQUENCE [LARGE SCALE GENOMIC DNA]</scope>
    <source>
        <strain evidence="2 3">CBS 661.87</strain>
    </source>
</reference>
<organism evidence="2 3">
    <name type="scientific">Tricholomella constricta</name>
    <dbReference type="NCBI Taxonomy" id="117010"/>
    <lineage>
        <taxon>Eukaryota</taxon>
        <taxon>Fungi</taxon>
        <taxon>Dikarya</taxon>
        <taxon>Basidiomycota</taxon>
        <taxon>Agaricomycotina</taxon>
        <taxon>Agaricomycetes</taxon>
        <taxon>Agaricomycetidae</taxon>
        <taxon>Agaricales</taxon>
        <taxon>Tricholomatineae</taxon>
        <taxon>Lyophyllaceae</taxon>
        <taxon>Tricholomella</taxon>
    </lineage>
</organism>
<dbReference type="Pfam" id="PF08495">
    <property type="entry name" value="FIST"/>
    <property type="match status" value="1"/>
</dbReference>
<dbReference type="Proteomes" id="UP000565441">
    <property type="component" value="Unassembled WGS sequence"/>
</dbReference>
<comment type="caution">
    <text evidence="2">The sequence shown here is derived from an EMBL/GenBank/DDBJ whole genome shotgun (WGS) entry which is preliminary data.</text>
</comment>
<protein>
    <recommendedName>
        <fullName evidence="1">FIST domain-containing protein</fullName>
    </recommendedName>
</protein>
<sequence>MQTFTLLTRSPSALVAHLTRLQQSYAEHTLLFTLSPNAPPSVLSQLVQRLTSFSHTSLGCLSTPLPLADHLACSLLLFPPGTATPFRSSLPGRSTPQVGRWHAFRTKDDAPAAPTEPPAPDAQYTWAEIWARNTQDTALPESLHDLNPADVSEVLYLTDRAPEGLLNSLGAFPGATRLGLVAASTPFITGRPVTLFHNDKIHESGAVGLALRRIPRGRASTDFPGVVPISAPTTVTRCEGNMVNELNDTNPTQLLLRAIRERKLDTDTSGSFKDNESFLLGTLHKGTVQQMYSITAGDPSRGSISLASQTAPVVGTQVQFFHRPKSLKLDVPAAASVPTIKFLSCAEVSSDAADAAVGDVVTVPNTFIGASENGFVLSRPGEAAWTCTVAGGVASIEWA</sequence>
<evidence type="ECO:0000259" key="1">
    <source>
        <dbReference type="Pfam" id="PF08495"/>
    </source>
</evidence>
<dbReference type="OrthoDB" id="10251508at2759"/>
<proteinExistence type="predicted"/>
<dbReference type="InterPro" id="IPR013702">
    <property type="entry name" value="FIST_domain_N"/>
</dbReference>
<name>A0A8H5GMM5_9AGAR</name>
<evidence type="ECO:0000313" key="2">
    <source>
        <dbReference type="EMBL" id="KAF5367783.1"/>
    </source>
</evidence>
<accession>A0A8H5GMM5</accession>
<feature type="domain" description="FIST" evidence="1">
    <location>
        <begin position="193"/>
        <end position="248"/>
    </location>
</feature>
<dbReference type="EMBL" id="JAACJP010000065">
    <property type="protein sequence ID" value="KAF5367783.1"/>
    <property type="molecule type" value="Genomic_DNA"/>
</dbReference>